<comment type="subcellular location">
    <subcellularLocation>
        <location evidence="1">Membrane</location>
        <topology evidence="1">Multi-pass membrane protein</topology>
    </subcellularLocation>
</comment>
<accession>A0A1H2FL97</accession>
<dbReference type="InterPro" id="IPR017473">
    <property type="entry name" value="Undecaprenyl-P_gluc_Ptfrase"/>
</dbReference>
<feature type="transmembrane region" description="Helical" evidence="7">
    <location>
        <begin position="78"/>
        <end position="99"/>
    </location>
</feature>
<dbReference type="Pfam" id="PF02397">
    <property type="entry name" value="Bac_transf"/>
    <property type="match status" value="1"/>
</dbReference>
<dbReference type="SUPFAM" id="SSF51735">
    <property type="entry name" value="NAD(P)-binding Rossmann-fold domains"/>
    <property type="match status" value="1"/>
</dbReference>
<evidence type="ECO:0000256" key="7">
    <source>
        <dbReference type="SAM" id="Phobius"/>
    </source>
</evidence>
<dbReference type="STRING" id="1434072.SAMN05216210_1642"/>
<dbReference type="PANTHER" id="PTHR30576">
    <property type="entry name" value="COLANIC BIOSYNTHESIS UDP-GLUCOSE LIPID CARRIER TRANSFERASE"/>
    <property type="match status" value="1"/>
</dbReference>
<dbReference type="Gene3D" id="3.40.50.720">
    <property type="entry name" value="NAD(P)-binding Rossmann-like Domain"/>
    <property type="match status" value="1"/>
</dbReference>
<dbReference type="Pfam" id="PF13727">
    <property type="entry name" value="CoA_binding_3"/>
    <property type="match status" value="1"/>
</dbReference>
<reference evidence="10" key="1">
    <citation type="submission" date="2016-10" db="EMBL/GenBank/DDBJ databases">
        <authorList>
            <person name="Varghese N."/>
            <person name="Submissions S."/>
        </authorList>
    </citation>
    <scope>NUCLEOTIDE SEQUENCE [LARGE SCALE GENOMIC DNA]</scope>
    <source>
        <strain evidence="10">CECT 8338</strain>
    </source>
</reference>
<feature type="transmembrane region" description="Helical" evidence="7">
    <location>
        <begin position="16"/>
        <end position="36"/>
    </location>
</feature>
<dbReference type="OrthoDB" id="9808602at2"/>
<evidence type="ECO:0000256" key="3">
    <source>
        <dbReference type="ARBA" id="ARBA00022679"/>
    </source>
</evidence>
<keyword evidence="4 7" id="KW-0812">Transmembrane</keyword>
<dbReference type="InterPro" id="IPR003362">
    <property type="entry name" value="Bact_transf"/>
</dbReference>
<dbReference type="AlphaFoldDB" id="A0A1H2FL97"/>
<evidence type="ECO:0000259" key="8">
    <source>
        <dbReference type="Pfam" id="PF02397"/>
    </source>
</evidence>
<dbReference type="GO" id="GO:0016020">
    <property type="term" value="C:membrane"/>
    <property type="evidence" value="ECO:0007669"/>
    <property type="project" value="UniProtKB-SubCell"/>
</dbReference>
<dbReference type="Proteomes" id="UP000243924">
    <property type="component" value="Chromosome I"/>
</dbReference>
<feature type="domain" description="Bacterial sugar transferase" evidence="8">
    <location>
        <begin position="277"/>
        <end position="460"/>
    </location>
</feature>
<dbReference type="InterPro" id="IPR017475">
    <property type="entry name" value="EPS_sugar_tfrase"/>
</dbReference>
<evidence type="ECO:0000313" key="9">
    <source>
        <dbReference type="EMBL" id="SDU08095.1"/>
    </source>
</evidence>
<protein>
    <submittedName>
        <fullName evidence="9">Putative colanic acid biosysnthesis UDP-glucose lipid carrier transferase</fullName>
    </submittedName>
</protein>
<evidence type="ECO:0000256" key="4">
    <source>
        <dbReference type="ARBA" id="ARBA00022692"/>
    </source>
</evidence>
<sequence length="465" mass="52413">MTPINTTPAPGQVRGLTFWGQWLVAQLLSSSLLIGLTLNKLDDVTSPYRILIILAVVFSIPVYSLLQTYHKEHGKLTGLSRLLGAWLVLLASLIITAFVTKTSATYSREIILLWAFFGFLLQAASYLPLQAISNRYHQRLRQERRSLIIGTGELAEQLIKEIQHLQRDKLIGLVQHDDQPADDTRHGLPVLGNLDSLRALIHEKRISRLYIALPLSAATTIEGLYFDLLDASVDVVLIPDLHSLVLLNHSVHNIGSLPALHLNESPLTAHPTAAVSKAIMDRSLALLAIIGFGPLMLLIALLVKLSSQGPILFKQQRHGMNGHIINVYKFRSMRLHDDQNVKQATRDDTRITPIGHWIRRTSMDELPQFFNVLQGQMSLVGPRPHAVAHNNYYTDKIDAYMARHRIKPGITGLAQISGYRGETDTLDKMQKRVELDLEYINNWSIWLDIKILLKTPFTLFNKNIY</sequence>
<proteinExistence type="inferred from homology"/>
<feature type="transmembrane region" description="Helical" evidence="7">
    <location>
        <begin position="284"/>
        <end position="303"/>
    </location>
</feature>
<comment type="similarity">
    <text evidence="2">Belongs to the bacterial sugar transferase family.</text>
</comment>
<evidence type="ECO:0000256" key="1">
    <source>
        <dbReference type="ARBA" id="ARBA00004141"/>
    </source>
</evidence>
<gene>
    <name evidence="9" type="ORF">SAMN05216210_1642</name>
</gene>
<keyword evidence="5 7" id="KW-1133">Transmembrane helix</keyword>
<keyword evidence="10" id="KW-1185">Reference proteome</keyword>
<keyword evidence="3 9" id="KW-0808">Transferase</keyword>
<dbReference type="PANTHER" id="PTHR30576:SF0">
    <property type="entry name" value="UNDECAPRENYL-PHOSPHATE N-ACETYLGALACTOSAMINYL 1-PHOSPHATE TRANSFERASE-RELATED"/>
    <property type="match status" value="1"/>
</dbReference>
<dbReference type="GO" id="GO:0016780">
    <property type="term" value="F:phosphotransferase activity, for other substituted phosphate groups"/>
    <property type="evidence" value="ECO:0007669"/>
    <property type="project" value="TreeGrafter"/>
</dbReference>
<name>A0A1H2FL97_9GAMM</name>
<evidence type="ECO:0000313" key="10">
    <source>
        <dbReference type="Proteomes" id="UP000243924"/>
    </source>
</evidence>
<dbReference type="InterPro" id="IPR036291">
    <property type="entry name" value="NAD(P)-bd_dom_sf"/>
</dbReference>
<feature type="transmembrane region" description="Helical" evidence="7">
    <location>
        <begin position="111"/>
        <end position="129"/>
    </location>
</feature>
<evidence type="ECO:0000256" key="5">
    <source>
        <dbReference type="ARBA" id="ARBA00022989"/>
    </source>
</evidence>
<feature type="transmembrane region" description="Helical" evidence="7">
    <location>
        <begin position="48"/>
        <end position="66"/>
    </location>
</feature>
<dbReference type="RefSeq" id="WP_092385864.1">
    <property type="nucleotide sequence ID" value="NZ_LT629787.1"/>
</dbReference>
<evidence type="ECO:0000256" key="6">
    <source>
        <dbReference type="ARBA" id="ARBA00023136"/>
    </source>
</evidence>
<dbReference type="EMBL" id="LT629787">
    <property type="protein sequence ID" value="SDU08095.1"/>
    <property type="molecule type" value="Genomic_DNA"/>
</dbReference>
<dbReference type="NCBIfam" id="TIGR03023">
    <property type="entry name" value="WcaJ_sugtrans"/>
    <property type="match status" value="1"/>
</dbReference>
<keyword evidence="6 7" id="KW-0472">Membrane</keyword>
<evidence type="ECO:0000256" key="2">
    <source>
        <dbReference type="ARBA" id="ARBA00006464"/>
    </source>
</evidence>
<dbReference type="NCBIfam" id="TIGR03025">
    <property type="entry name" value="EPS_sugtrans"/>
    <property type="match status" value="1"/>
</dbReference>
<organism evidence="9 10">
    <name type="scientific">Halopseudomonas salegens</name>
    <dbReference type="NCBI Taxonomy" id="1434072"/>
    <lineage>
        <taxon>Bacteria</taxon>
        <taxon>Pseudomonadati</taxon>
        <taxon>Pseudomonadota</taxon>
        <taxon>Gammaproteobacteria</taxon>
        <taxon>Pseudomonadales</taxon>
        <taxon>Pseudomonadaceae</taxon>
        <taxon>Halopseudomonas</taxon>
    </lineage>
</organism>